<reference evidence="8" key="1">
    <citation type="submission" date="2022-12" db="EMBL/GenBank/DDBJ databases">
        <authorList>
            <person name="Petersen C."/>
        </authorList>
    </citation>
    <scope>NUCLEOTIDE SEQUENCE</scope>
    <source>
        <strain evidence="8">IBT 16125</strain>
    </source>
</reference>
<keyword evidence="3 6" id="KW-0812">Transmembrane</keyword>
<evidence type="ECO:0000313" key="9">
    <source>
        <dbReference type="Proteomes" id="UP001213681"/>
    </source>
</evidence>
<organism evidence="8 9">
    <name type="scientific">Penicillium daleae</name>
    <dbReference type="NCBI Taxonomy" id="63821"/>
    <lineage>
        <taxon>Eukaryota</taxon>
        <taxon>Fungi</taxon>
        <taxon>Dikarya</taxon>
        <taxon>Ascomycota</taxon>
        <taxon>Pezizomycotina</taxon>
        <taxon>Eurotiomycetes</taxon>
        <taxon>Eurotiomycetidae</taxon>
        <taxon>Eurotiales</taxon>
        <taxon>Aspergillaceae</taxon>
        <taxon>Penicillium</taxon>
    </lineage>
</organism>
<comment type="similarity">
    <text evidence="2 6">Belongs to the peroxisomal membrane protein PXMP2/4 family.</text>
</comment>
<proteinExistence type="inferred from homology"/>
<comment type="caution">
    <text evidence="8">The sequence shown here is derived from an EMBL/GenBank/DDBJ whole genome shotgun (WGS) entry which is preliminary data.</text>
</comment>
<dbReference type="InterPro" id="IPR007248">
    <property type="entry name" value="Mpv17_PMP22"/>
</dbReference>
<evidence type="ECO:0000256" key="5">
    <source>
        <dbReference type="ARBA" id="ARBA00023136"/>
    </source>
</evidence>
<evidence type="ECO:0000256" key="2">
    <source>
        <dbReference type="ARBA" id="ARBA00006824"/>
    </source>
</evidence>
<evidence type="ECO:0000256" key="1">
    <source>
        <dbReference type="ARBA" id="ARBA00004141"/>
    </source>
</evidence>
<dbReference type="EMBL" id="JAPVEA010000002">
    <property type="protein sequence ID" value="KAJ5461404.1"/>
    <property type="molecule type" value="Genomic_DNA"/>
</dbReference>
<keyword evidence="9" id="KW-1185">Reference proteome</keyword>
<gene>
    <name evidence="8" type="ORF">N7458_002956</name>
</gene>
<dbReference type="RefSeq" id="XP_056770446.1">
    <property type="nucleotide sequence ID" value="XM_056906339.1"/>
</dbReference>
<dbReference type="AlphaFoldDB" id="A0AAD6CEG8"/>
<protein>
    <submittedName>
        <fullName evidence="8">Uncharacterized protein</fullName>
    </submittedName>
</protein>
<keyword evidence="4 6" id="KW-1133">Transmembrane helix</keyword>
<comment type="subcellular location">
    <subcellularLocation>
        <location evidence="1">Membrane</location>
        <topology evidence="1">Multi-pass membrane protein</topology>
    </subcellularLocation>
</comment>
<feature type="region of interest" description="Disordered" evidence="7">
    <location>
        <begin position="73"/>
        <end position="97"/>
    </location>
</feature>
<accession>A0AAD6CEG8</accession>
<feature type="transmembrane region" description="Helical" evidence="6">
    <location>
        <begin position="148"/>
        <end position="170"/>
    </location>
</feature>
<sequence length="200" mass="22542">MPSLVTVTIQSALLKAAANIAAQSLAAWKSQTNTPFDWARVLEFAFFGVSSAPLISLWQQKLEEKFPTQHKVDHQTSHPRVSKQPPHAKPFKRTTNSPPEVNWGNVFVKLFLDQTIGLFVTNVIFLTCMTAARLLSVTLIIREIEARIVGILKVGWKIWGPVALINFIWVPWQWRVTAASIVGFGWNIVLGLLRAREFLE</sequence>
<feature type="transmembrane region" description="Helical" evidence="6">
    <location>
        <begin position="116"/>
        <end position="141"/>
    </location>
</feature>
<name>A0AAD6CEG8_9EURO</name>
<evidence type="ECO:0000256" key="7">
    <source>
        <dbReference type="SAM" id="MobiDB-lite"/>
    </source>
</evidence>
<dbReference type="GO" id="GO:0005778">
    <property type="term" value="C:peroxisomal membrane"/>
    <property type="evidence" value="ECO:0007669"/>
    <property type="project" value="TreeGrafter"/>
</dbReference>
<dbReference type="Proteomes" id="UP001213681">
    <property type="component" value="Unassembled WGS sequence"/>
</dbReference>
<keyword evidence="5 6" id="KW-0472">Membrane</keyword>
<evidence type="ECO:0000256" key="6">
    <source>
        <dbReference type="RuleBase" id="RU363053"/>
    </source>
</evidence>
<dbReference type="GeneID" id="81596582"/>
<evidence type="ECO:0000256" key="4">
    <source>
        <dbReference type="ARBA" id="ARBA00022989"/>
    </source>
</evidence>
<dbReference type="PANTHER" id="PTHR11266">
    <property type="entry name" value="PEROXISOMAL MEMBRANE PROTEIN 2, PXMP2 MPV17"/>
    <property type="match status" value="1"/>
</dbReference>
<dbReference type="PANTHER" id="PTHR11266:SF80">
    <property type="entry name" value="PEROXISOMAL MEMBRANE PROTEIN 2"/>
    <property type="match status" value="1"/>
</dbReference>
<evidence type="ECO:0000256" key="3">
    <source>
        <dbReference type="ARBA" id="ARBA00022692"/>
    </source>
</evidence>
<reference evidence="8" key="2">
    <citation type="journal article" date="2023" name="IMA Fungus">
        <title>Comparative genomic study of the Penicillium genus elucidates a diverse pangenome and 15 lateral gene transfer events.</title>
        <authorList>
            <person name="Petersen C."/>
            <person name="Sorensen T."/>
            <person name="Nielsen M.R."/>
            <person name="Sondergaard T.E."/>
            <person name="Sorensen J.L."/>
            <person name="Fitzpatrick D.A."/>
            <person name="Frisvad J.C."/>
            <person name="Nielsen K.L."/>
        </authorList>
    </citation>
    <scope>NUCLEOTIDE SEQUENCE</scope>
    <source>
        <strain evidence="8">IBT 16125</strain>
    </source>
</reference>
<feature type="transmembrane region" description="Helical" evidence="6">
    <location>
        <begin position="176"/>
        <end position="195"/>
    </location>
</feature>
<dbReference type="Pfam" id="PF04117">
    <property type="entry name" value="Mpv17_PMP22"/>
    <property type="match status" value="1"/>
</dbReference>
<evidence type="ECO:0000313" key="8">
    <source>
        <dbReference type="EMBL" id="KAJ5461404.1"/>
    </source>
</evidence>